<dbReference type="AlphaFoldDB" id="K5ZQ56"/>
<proteinExistence type="predicted"/>
<accession>K5ZQ56</accession>
<dbReference type="Proteomes" id="UP000006330">
    <property type="component" value="Unassembled WGS sequence"/>
</dbReference>
<gene>
    <name evidence="1" type="ORF">HMPREF1076_02930</name>
</gene>
<comment type="caution">
    <text evidence="1">The sequence shown here is derived from an EMBL/GenBank/DDBJ whole genome shotgun (WGS) entry which is preliminary data.</text>
</comment>
<dbReference type="HOGENOM" id="CLU_3101805_0_0_10"/>
<evidence type="ECO:0000313" key="2">
    <source>
        <dbReference type="Proteomes" id="UP000006330"/>
    </source>
</evidence>
<dbReference type="EMBL" id="AGZO01000020">
    <property type="protein sequence ID" value="EKN13651.1"/>
    <property type="molecule type" value="Genomic_DNA"/>
</dbReference>
<reference evidence="1 2" key="1">
    <citation type="submission" date="2012-02" db="EMBL/GenBank/DDBJ databases">
        <title>The Genome Sequence of Parabacteroides goldsteinii CL02T12C30.</title>
        <authorList>
            <consortium name="The Broad Institute Genome Sequencing Platform"/>
            <person name="Earl A."/>
            <person name="Ward D."/>
            <person name="Feldgarden M."/>
            <person name="Gevers D."/>
            <person name="Zitomersky N.L."/>
            <person name="Coyne M.J."/>
            <person name="Comstock L.E."/>
            <person name="Young S.K."/>
            <person name="Zeng Q."/>
            <person name="Gargeya S."/>
            <person name="Fitzgerald M."/>
            <person name="Haas B."/>
            <person name="Abouelleil A."/>
            <person name="Alvarado L."/>
            <person name="Arachchi H.M."/>
            <person name="Berlin A."/>
            <person name="Chapman S.B."/>
            <person name="Gearin G."/>
            <person name="Goldberg J."/>
            <person name="Griggs A."/>
            <person name="Gujja S."/>
            <person name="Hansen M."/>
            <person name="Heiman D."/>
            <person name="Howarth C."/>
            <person name="Larimer J."/>
            <person name="Lui A."/>
            <person name="MacDonald P.J.P."/>
            <person name="McCowen C."/>
            <person name="Montmayeur A."/>
            <person name="Murphy C."/>
            <person name="Neiman D."/>
            <person name="Pearson M."/>
            <person name="Priest M."/>
            <person name="Roberts A."/>
            <person name="Saif S."/>
            <person name="Shea T."/>
            <person name="Sisk P."/>
            <person name="Stolte C."/>
            <person name="Sykes S."/>
            <person name="Wortman J."/>
            <person name="Nusbaum C."/>
            <person name="Birren B."/>
        </authorList>
    </citation>
    <scope>NUCLEOTIDE SEQUENCE [LARGE SCALE GENOMIC DNA]</scope>
    <source>
        <strain evidence="1 2">CL02T12C30</strain>
    </source>
</reference>
<protein>
    <submittedName>
        <fullName evidence="1">Uncharacterized protein</fullName>
    </submittedName>
</protein>
<organism evidence="1 2">
    <name type="scientific">Parabacteroides goldsteinii CL02T12C30</name>
    <dbReference type="NCBI Taxonomy" id="999418"/>
    <lineage>
        <taxon>Bacteria</taxon>
        <taxon>Pseudomonadati</taxon>
        <taxon>Bacteroidota</taxon>
        <taxon>Bacteroidia</taxon>
        <taxon>Bacteroidales</taxon>
        <taxon>Tannerellaceae</taxon>
        <taxon>Parabacteroides</taxon>
    </lineage>
</organism>
<sequence length="51" mass="5846">MPKPYSVENECLLYGEGVRIRTNLSINRNKKSPHSQIVVYKQLENAGLLIM</sequence>
<name>K5ZQ56_9BACT</name>
<evidence type="ECO:0000313" key="1">
    <source>
        <dbReference type="EMBL" id="EKN13651.1"/>
    </source>
</evidence>